<keyword evidence="4" id="KW-1185">Reference proteome</keyword>
<dbReference type="Proteomes" id="UP000192775">
    <property type="component" value="Chromosome"/>
</dbReference>
<feature type="region of interest" description="Disordered" evidence="1">
    <location>
        <begin position="29"/>
        <end position="56"/>
    </location>
</feature>
<gene>
    <name evidence="3" type="ORF">B5808_14175</name>
</gene>
<accession>A0A1X9LM05</accession>
<organism evidence="3 4">
    <name type="scientific">Cnuibacter physcomitrellae</name>
    <dbReference type="NCBI Taxonomy" id="1619308"/>
    <lineage>
        <taxon>Bacteria</taxon>
        <taxon>Bacillati</taxon>
        <taxon>Actinomycetota</taxon>
        <taxon>Actinomycetes</taxon>
        <taxon>Micrococcales</taxon>
        <taxon>Microbacteriaceae</taxon>
        <taxon>Cnuibacter</taxon>
    </lineage>
</organism>
<protein>
    <submittedName>
        <fullName evidence="3">Uncharacterized protein</fullName>
    </submittedName>
</protein>
<name>A0A1X9LM05_9MICO</name>
<dbReference type="EMBL" id="CP020715">
    <property type="protein sequence ID" value="ARJ06235.1"/>
    <property type="molecule type" value="Genomic_DNA"/>
</dbReference>
<evidence type="ECO:0000313" key="3">
    <source>
        <dbReference type="EMBL" id="ARJ06235.1"/>
    </source>
</evidence>
<sequence>MVIRAGVFAAAACSGVMIGIAVVGVDTTARRPPAGRSMSSVDEPDARRPPDRRGVEGSAVGVCAAVRGPAALGDVAVEASSFWAATDAPRSELGCVCGRVAAIRDAATSSRSG</sequence>
<feature type="compositionally biased region" description="Basic and acidic residues" evidence="1">
    <location>
        <begin position="44"/>
        <end position="55"/>
    </location>
</feature>
<dbReference type="AlphaFoldDB" id="A0A1X9LM05"/>
<keyword evidence="2" id="KW-1133">Transmembrane helix</keyword>
<feature type="transmembrane region" description="Helical" evidence="2">
    <location>
        <begin position="6"/>
        <end position="29"/>
    </location>
</feature>
<reference evidence="3 4" key="1">
    <citation type="submission" date="2017-04" db="EMBL/GenBank/DDBJ databases">
        <authorList>
            <person name="Afonso C.L."/>
            <person name="Miller P.J."/>
            <person name="Scott M.A."/>
            <person name="Spackman E."/>
            <person name="Goraichik I."/>
            <person name="Dimitrov K.M."/>
            <person name="Suarez D.L."/>
            <person name="Swayne D.E."/>
        </authorList>
    </citation>
    <scope>NUCLEOTIDE SEQUENCE [LARGE SCALE GENOMIC DNA]</scope>
    <source>
        <strain evidence="4">XA(T)</strain>
    </source>
</reference>
<proteinExistence type="predicted"/>
<evidence type="ECO:0000256" key="2">
    <source>
        <dbReference type="SAM" id="Phobius"/>
    </source>
</evidence>
<dbReference type="KEGG" id="cphy:B5808_14175"/>
<evidence type="ECO:0000256" key="1">
    <source>
        <dbReference type="SAM" id="MobiDB-lite"/>
    </source>
</evidence>
<keyword evidence="2" id="KW-0472">Membrane</keyword>
<evidence type="ECO:0000313" key="4">
    <source>
        <dbReference type="Proteomes" id="UP000192775"/>
    </source>
</evidence>
<keyword evidence="2" id="KW-0812">Transmembrane</keyword>